<dbReference type="EMBL" id="JACVVK020000194">
    <property type="protein sequence ID" value="KAK7485450.1"/>
    <property type="molecule type" value="Genomic_DNA"/>
</dbReference>
<reference evidence="1 2" key="1">
    <citation type="journal article" date="2023" name="Sci. Data">
        <title>Genome assembly of the Korean intertidal mud-creeper Batillaria attramentaria.</title>
        <authorList>
            <person name="Patra A.K."/>
            <person name="Ho P.T."/>
            <person name="Jun S."/>
            <person name="Lee S.J."/>
            <person name="Kim Y."/>
            <person name="Won Y.J."/>
        </authorList>
    </citation>
    <scope>NUCLEOTIDE SEQUENCE [LARGE SCALE GENOMIC DNA]</scope>
    <source>
        <strain evidence="1">Wonlab-2016</strain>
    </source>
</reference>
<evidence type="ECO:0000313" key="2">
    <source>
        <dbReference type="Proteomes" id="UP001519460"/>
    </source>
</evidence>
<sequence length="104" mass="11510">MTSQSISVHAKHCLEDIFQIPQAVIFIYHHPFLVFPLTKPLDRKWLSKSSDTVANQKIDKMALGGHLKLNDACQSSLETDTQLGDSTACENKIAAKESQTRNGA</sequence>
<dbReference type="Proteomes" id="UP001519460">
    <property type="component" value="Unassembled WGS sequence"/>
</dbReference>
<protein>
    <submittedName>
        <fullName evidence="1">Uncharacterized protein</fullName>
    </submittedName>
</protein>
<comment type="caution">
    <text evidence="1">The sequence shown here is derived from an EMBL/GenBank/DDBJ whole genome shotgun (WGS) entry which is preliminary data.</text>
</comment>
<organism evidence="1 2">
    <name type="scientific">Batillaria attramentaria</name>
    <dbReference type="NCBI Taxonomy" id="370345"/>
    <lineage>
        <taxon>Eukaryota</taxon>
        <taxon>Metazoa</taxon>
        <taxon>Spiralia</taxon>
        <taxon>Lophotrochozoa</taxon>
        <taxon>Mollusca</taxon>
        <taxon>Gastropoda</taxon>
        <taxon>Caenogastropoda</taxon>
        <taxon>Sorbeoconcha</taxon>
        <taxon>Cerithioidea</taxon>
        <taxon>Batillariidae</taxon>
        <taxon>Batillaria</taxon>
    </lineage>
</organism>
<dbReference type="AlphaFoldDB" id="A0ABD0KEQ7"/>
<name>A0ABD0KEQ7_9CAEN</name>
<evidence type="ECO:0000313" key="1">
    <source>
        <dbReference type="EMBL" id="KAK7485450.1"/>
    </source>
</evidence>
<proteinExistence type="predicted"/>
<keyword evidence="2" id="KW-1185">Reference proteome</keyword>
<accession>A0ABD0KEQ7</accession>
<gene>
    <name evidence="1" type="ORF">BaRGS_00023260</name>
</gene>